<feature type="region of interest" description="Disordered" evidence="1">
    <location>
        <begin position="60"/>
        <end position="103"/>
    </location>
</feature>
<dbReference type="EMBL" id="BJWK01000012">
    <property type="protein sequence ID" value="GEM10918.1"/>
    <property type="molecule type" value="Genomic_DNA"/>
</dbReference>
<dbReference type="AlphaFoldDB" id="A0A511KKL5"/>
<sequence>MLGGRRRWAGVTSGEAAFGGETLKAVEAAGVEKRVAAEAEQQTTSSVAVTLQVARSILDSDHHASRAPPLSLPSATKSPTSRSSATSLSATNPQVGEWTVKDGLEHKRSIKDGGENVWTGTIKLDPSLAGKVEYIRD</sequence>
<evidence type="ECO:0000256" key="1">
    <source>
        <dbReference type="SAM" id="MobiDB-lite"/>
    </source>
</evidence>
<proteinExistence type="predicted"/>
<protein>
    <submittedName>
        <fullName evidence="2">Uncharacterized protein</fullName>
    </submittedName>
</protein>
<dbReference type="Proteomes" id="UP000321518">
    <property type="component" value="Unassembled WGS sequence"/>
</dbReference>
<comment type="caution">
    <text evidence="2">The sequence shown here is derived from an EMBL/GenBank/DDBJ whole genome shotgun (WGS) entry which is preliminary data.</text>
</comment>
<evidence type="ECO:0000313" key="2">
    <source>
        <dbReference type="EMBL" id="GEM10918.1"/>
    </source>
</evidence>
<organism evidence="2 3">
    <name type="scientific">Rhodotorula toruloides</name>
    <name type="common">Yeast</name>
    <name type="synonym">Rhodosporidium toruloides</name>
    <dbReference type="NCBI Taxonomy" id="5286"/>
    <lineage>
        <taxon>Eukaryota</taxon>
        <taxon>Fungi</taxon>
        <taxon>Dikarya</taxon>
        <taxon>Basidiomycota</taxon>
        <taxon>Pucciniomycotina</taxon>
        <taxon>Microbotryomycetes</taxon>
        <taxon>Sporidiobolales</taxon>
        <taxon>Sporidiobolaceae</taxon>
        <taxon>Rhodotorula</taxon>
    </lineage>
</organism>
<name>A0A511KKL5_RHOTO</name>
<gene>
    <name evidence="2" type="ORF">Rt10032_c12g4935</name>
</gene>
<feature type="compositionally biased region" description="Low complexity" evidence="1">
    <location>
        <begin position="74"/>
        <end position="91"/>
    </location>
</feature>
<accession>A0A511KKL5</accession>
<evidence type="ECO:0000313" key="3">
    <source>
        <dbReference type="Proteomes" id="UP000321518"/>
    </source>
</evidence>
<reference evidence="2 3" key="1">
    <citation type="submission" date="2019-07" db="EMBL/GenBank/DDBJ databases">
        <title>Rhodotorula toruloides NBRC10032 genome sequencing.</title>
        <authorList>
            <person name="Shida Y."/>
            <person name="Takaku H."/>
            <person name="Ogasawara W."/>
            <person name="Mori K."/>
        </authorList>
    </citation>
    <scope>NUCLEOTIDE SEQUENCE [LARGE SCALE GENOMIC DNA]</scope>
    <source>
        <strain evidence="2 3">NBRC10032</strain>
    </source>
</reference>